<gene>
    <name evidence="7" type="ORF">KYE46_00925</name>
</gene>
<dbReference type="InterPro" id="IPR013563">
    <property type="entry name" value="Oligopep_ABC_C"/>
</dbReference>
<evidence type="ECO:0000259" key="6">
    <source>
        <dbReference type="PROSITE" id="PS50893"/>
    </source>
</evidence>
<evidence type="ECO:0000313" key="8">
    <source>
        <dbReference type="Proteomes" id="UP000825009"/>
    </source>
</evidence>
<dbReference type="InterPro" id="IPR003593">
    <property type="entry name" value="AAA+_ATPase"/>
</dbReference>
<accession>A0A8F6TWA5</accession>
<dbReference type="GO" id="GO:0016887">
    <property type="term" value="F:ATP hydrolysis activity"/>
    <property type="evidence" value="ECO:0007669"/>
    <property type="project" value="InterPro"/>
</dbReference>
<dbReference type="FunFam" id="3.40.50.300:FF:000016">
    <property type="entry name" value="Oligopeptide ABC transporter ATP-binding component"/>
    <property type="match status" value="1"/>
</dbReference>
<dbReference type="GO" id="GO:0005886">
    <property type="term" value="C:plasma membrane"/>
    <property type="evidence" value="ECO:0007669"/>
    <property type="project" value="UniProtKB-SubCell"/>
</dbReference>
<dbReference type="EMBL" id="CP079194">
    <property type="protein sequence ID" value="QXT39855.1"/>
    <property type="molecule type" value="Genomic_DNA"/>
</dbReference>
<keyword evidence="8" id="KW-1185">Reference proteome</keyword>
<dbReference type="GO" id="GO:0015833">
    <property type="term" value="P:peptide transport"/>
    <property type="evidence" value="ECO:0007669"/>
    <property type="project" value="InterPro"/>
</dbReference>
<keyword evidence="3" id="KW-0813">Transport</keyword>
<evidence type="ECO:0000256" key="4">
    <source>
        <dbReference type="ARBA" id="ARBA00022741"/>
    </source>
</evidence>
<dbReference type="PROSITE" id="PS50893">
    <property type="entry name" value="ABC_TRANSPORTER_2"/>
    <property type="match status" value="1"/>
</dbReference>
<organism evidence="7 8">
    <name type="scientific">Gymnodinialimonas ceratoperidinii</name>
    <dbReference type="NCBI Taxonomy" id="2856823"/>
    <lineage>
        <taxon>Bacteria</taxon>
        <taxon>Pseudomonadati</taxon>
        <taxon>Pseudomonadota</taxon>
        <taxon>Alphaproteobacteria</taxon>
        <taxon>Rhodobacterales</taxon>
        <taxon>Paracoccaceae</taxon>
        <taxon>Gymnodinialimonas</taxon>
    </lineage>
</organism>
<evidence type="ECO:0000256" key="5">
    <source>
        <dbReference type="ARBA" id="ARBA00022840"/>
    </source>
</evidence>
<dbReference type="CDD" id="cd03257">
    <property type="entry name" value="ABC_NikE_OppD_transporters"/>
    <property type="match status" value="1"/>
</dbReference>
<dbReference type="Pfam" id="PF00005">
    <property type="entry name" value="ABC_tran"/>
    <property type="match status" value="1"/>
</dbReference>
<feature type="domain" description="ABC transporter" evidence="6">
    <location>
        <begin position="5"/>
        <end position="247"/>
    </location>
</feature>
<protein>
    <submittedName>
        <fullName evidence="7">ABC transporter ATP-binding protein</fullName>
    </submittedName>
</protein>
<comment type="similarity">
    <text evidence="2">Belongs to the ABC transporter superfamily.</text>
</comment>
<dbReference type="PROSITE" id="PS00211">
    <property type="entry name" value="ABC_TRANSPORTER_1"/>
    <property type="match status" value="1"/>
</dbReference>
<comment type="subcellular location">
    <subcellularLocation>
        <location evidence="1">Cell inner membrane</location>
        <topology evidence="1">Peripheral membrane protein</topology>
    </subcellularLocation>
</comment>
<dbReference type="KEGG" id="gce:KYE46_00925"/>
<sequence>MTALIQIRDLKVHFPISTGLFSGSKGAIRAVDGVSLDIPKGQTLGLVGESGCGKSTLGRAVVGLTRPTGGEILIDGEPLVRDRRVQMIFQDPSASLNPRMTIGASIAEPVRLNKLRRGRAAIEARKYELLDLVGLPRSAAHRFPHEFSGGQRQRVGIARALACEPEIIVCDEAVSALDVSIQAQIVALLEDLQARLGLTYLFIAHDLGALKHISHQVAVMYLGRVVEIAAKKDIFTNPRHAYSRALLSAIPVPDPAVEKQRQRILLKGDIPSPANPPSGCRFHTRCPVAIDRCRSEDPAWTKIARNHESACWRASELSDLM</sequence>
<dbReference type="InterPro" id="IPR017871">
    <property type="entry name" value="ABC_transporter-like_CS"/>
</dbReference>
<dbReference type="AlphaFoldDB" id="A0A8F6TWA5"/>
<dbReference type="PANTHER" id="PTHR43776">
    <property type="entry name" value="TRANSPORT ATP-BINDING PROTEIN"/>
    <property type="match status" value="1"/>
</dbReference>
<name>A0A8F6TWA5_9RHOB</name>
<evidence type="ECO:0000256" key="2">
    <source>
        <dbReference type="ARBA" id="ARBA00005417"/>
    </source>
</evidence>
<dbReference type="GO" id="GO:0005524">
    <property type="term" value="F:ATP binding"/>
    <property type="evidence" value="ECO:0007669"/>
    <property type="project" value="UniProtKB-KW"/>
</dbReference>
<dbReference type="InterPro" id="IPR003439">
    <property type="entry name" value="ABC_transporter-like_ATP-bd"/>
</dbReference>
<dbReference type="SMART" id="SM00382">
    <property type="entry name" value="AAA"/>
    <property type="match status" value="1"/>
</dbReference>
<dbReference type="RefSeq" id="WP_219002804.1">
    <property type="nucleotide sequence ID" value="NZ_CP079194.1"/>
</dbReference>
<evidence type="ECO:0000313" key="7">
    <source>
        <dbReference type="EMBL" id="QXT39855.1"/>
    </source>
</evidence>
<dbReference type="NCBIfam" id="TIGR01727">
    <property type="entry name" value="oligo_HPY"/>
    <property type="match status" value="1"/>
</dbReference>
<keyword evidence="4" id="KW-0547">Nucleotide-binding</keyword>
<keyword evidence="5 7" id="KW-0067">ATP-binding</keyword>
<evidence type="ECO:0000256" key="1">
    <source>
        <dbReference type="ARBA" id="ARBA00004417"/>
    </source>
</evidence>
<reference evidence="7 8" key="1">
    <citation type="submission" date="2021-07" db="EMBL/GenBank/DDBJ databases">
        <title>A novel Jannaschia species isolated from marine dinoflagellate Ceratoperidinium margalefii.</title>
        <authorList>
            <person name="Jiang Y."/>
            <person name="Li Z."/>
        </authorList>
    </citation>
    <scope>NUCLEOTIDE SEQUENCE [LARGE SCALE GENOMIC DNA]</scope>
    <source>
        <strain evidence="7 8">J12C1-MA-4</strain>
    </source>
</reference>
<evidence type="ECO:0000256" key="3">
    <source>
        <dbReference type="ARBA" id="ARBA00022448"/>
    </source>
</evidence>
<dbReference type="GO" id="GO:0055085">
    <property type="term" value="P:transmembrane transport"/>
    <property type="evidence" value="ECO:0007669"/>
    <property type="project" value="UniProtKB-ARBA"/>
</dbReference>
<dbReference type="Pfam" id="PF08352">
    <property type="entry name" value="oligo_HPY"/>
    <property type="match status" value="1"/>
</dbReference>
<dbReference type="PANTHER" id="PTHR43776:SF7">
    <property type="entry name" value="D,D-DIPEPTIDE TRANSPORT ATP-BINDING PROTEIN DDPF-RELATED"/>
    <property type="match status" value="1"/>
</dbReference>
<dbReference type="Proteomes" id="UP000825009">
    <property type="component" value="Chromosome"/>
</dbReference>
<dbReference type="InterPro" id="IPR050319">
    <property type="entry name" value="ABC_transp_ATP-bind"/>
</dbReference>
<proteinExistence type="inferred from homology"/>